<evidence type="ECO:0000313" key="4">
    <source>
        <dbReference type="Proteomes" id="UP000628442"/>
    </source>
</evidence>
<evidence type="ECO:0000313" key="2">
    <source>
        <dbReference type="EMBL" id="QBI04645.1"/>
    </source>
</evidence>
<dbReference type="EMBL" id="CP036401">
    <property type="protein sequence ID" value="QBI04645.1"/>
    <property type="molecule type" value="Genomic_DNA"/>
</dbReference>
<dbReference type="Proteomes" id="UP000628442">
    <property type="component" value="Unassembled WGS sequence"/>
</dbReference>
<reference evidence="2 3" key="2">
    <citation type="submission" date="2019-02" db="EMBL/GenBank/DDBJ databases">
        <title>Draft Genome Sequences of Six Type Strains of the Genus Massilia.</title>
        <authorList>
            <person name="Miess H."/>
            <person name="Frediansyhah A."/>
            <person name="Gross H."/>
        </authorList>
    </citation>
    <scope>NUCLEOTIDE SEQUENCE [LARGE SCALE GENOMIC DNA]</scope>
    <source>
        <strain evidence="2 3">DSM 17472</strain>
    </source>
</reference>
<proteinExistence type="predicted"/>
<organism evidence="1 4">
    <name type="scientific">Pseudoduganella albidiflava</name>
    <dbReference type="NCBI Taxonomy" id="321983"/>
    <lineage>
        <taxon>Bacteria</taxon>
        <taxon>Pseudomonadati</taxon>
        <taxon>Pseudomonadota</taxon>
        <taxon>Betaproteobacteria</taxon>
        <taxon>Burkholderiales</taxon>
        <taxon>Oxalobacteraceae</taxon>
        <taxon>Telluria group</taxon>
        <taxon>Pseudoduganella</taxon>
    </lineage>
</organism>
<evidence type="ECO:0008006" key="5">
    <source>
        <dbReference type="Google" id="ProtNLM"/>
    </source>
</evidence>
<protein>
    <recommendedName>
        <fullName evidence="5">SGNH/GDSL hydrolase family protein</fullName>
    </recommendedName>
</protein>
<gene>
    <name evidence="2" type="ORF">EYF70_30325</name>
    <name evidence="1" type="ORF">GCM10007387_08900</name>
</gene>
<evidence type="ECO:0000313" key="1">
    <source>
        <dbReference type="EMBL" id="GGY28908.1"/>
    </source>
</evidence>
<name>A0A411X755_9BURK</name>
<evidence type="ECO:0000313" key="3">
    <source>
        <dbReference type="Proteomes" id="UP000292307"/>
    </source>
</evidence>
<reference evidence="1" key="3">
    <citation type="submission" date="2022-12" db="EMBL/GenBank/DDBJ databases">
        <authorList>
            <person name="Sun Q."/>
            <person name="Kim S."/>
        </authorList>
    </citation>
    <scope>NUCLEOTIDE SEQUENCE</scope>
    <source>
        <strain evidence="1">KCTC 12343</strain>
    </source>
</reference>
<sequence>MNRYLILGDSHLVALLDAARELGTARQVPSEDGLFSVHEFVLEAQQAHLVFVMPLAGAPSLVMKYDREGFSMSPAYAAQLRAALALLGAGPVTICSVFFGNEHSAFSIADHPVPFDFLRTPDDAPCPAPVPRQIVPLAVIERKMADLAWRPEVYCRVLKLAFAGQRVLHILPPPPIEDEAQVKGDPEIFGPLFERYPVAPALLRLKVYSVYCRVVEERLRAVGVDIIGAPAAACDNGYLARPYWREATHANGPYGTLILQALGVL</sequence>
<dbReference type="RefSeq" id="WP_131148706.1">
    <property type="nucleotide sequence ID" value="NZ_BMWV01000001.1"/>
</dbReference>
<accession>A0A411X755</accession>
<dbReference type="OrthoDB" id="4736604at2"/>
<reference evidence="1" key="1">
    <citation type="journal article" date="2014" name="Int. J. Syst. Evol. Microbiol.">
        <title>Complete genome sequence of Corynebacterium casei LMG S-19264T (=DSM 44701T), isolated from a smear-ripened cheese.</title>
        <authorList>
            <consortium name="US DOE Joint Genome Institute (JGI-PGF)"/>
            <person name="Walter F."/>
            <person name="Albersmeier A."/>
            <person name="Kalinowski J."/>
            <person name="Ruckert C."/>
        </authorList>
    </citation>
    <scope>NUCLEOTIDE SEQUENCE</scope>
    <source>
        <strain evidence="1">KCTC 12343</strain>
    </source>
</reference>
<keyword evidence="3" id="KW-1185">Reference proteome</keyword>
<dbReference type="AlphaFoldDB" id="A0A411X755"/>
<dbReference type="EMBL" id="BMWV01000001">
    <property type="protein sequence ID" value="GGY28908.1"/>
    <property type="molecule type" value="Genomic_DNA"/>
</dbReference>
<dbReference type="Proteomes" id="UP000292307">
    <property type="component" value="Chromosome"/>
</dbReference>